<dbReference type="InterPro" id="IPR007060">
    <property type="entry name" value="FtsL/DivIC"/>
</dbReference>
<dbReference type="Proteomes" id="UP000199492">
    <property type="component" value="Unassembled WGS sequence"/>
</dbReference>
<keyword evidence="2" id="KW-1133">Transmembrane helix</keyword>
<sequence>MSKFNIKYLKPFKNIYVIVLIVFVVWMLFFDAHSWLFHHELNGDINELEYQKEHYRNEMAKDNKAIKELSTDEGIERTARETYYMKKPNEDIFIIEYEDSIPKQKKDE</sequence>
<dbReference type="EMBL" id="FNCZ01000005">
    <property type="protein sequence ID" value="SDH89374.1"/>
    <property type="molecule type" value="Genomic_DNA"/>
</dbReference>
<keyword evidence="2" id="KW-0812">Transmembrane</keyword>
<protein>
    <submittedName>
        <fullName evidence="3">Septum formation initiator</fullName>
    </submittedName>
</protein>
<proteinExistence type="predicted"/>
<evidence type="ECO:0000256" key="1">
    <source>
        <dbReference type="SAM" id="Coils"/>
    </source>
</evidence>
<evidence type="ECO:0000313" key="4">
    <source>
        <dbReference type="Proteomes" id="UP000199492"/>
    </source>
</evidence>
<feature type="coiled-coil region" evidence="1">
    <location>
        <begin position="38"/>
        <end position="72"/>
    </location>
</feature>
<evidence type="ECO:0000256" key="2">
    <source>
        <dbReference type="SAM" id="Phobius"/>
    </source>
</evidence>
<keyword evidence="2" id="KW-0472">Membrane</keyword>
<keyword evidence="1" id="KW-0175">Coiled coil</keyword>
<dbReference type="Pfam" id="PF04977">
    <property type="entry name" value="DivIC"/>
    <property type="match status" value="1"/>
</dbReference>
<dbReference type="STRING" id="262004.SAMN04489796_10594"/>
<keyword evidence="4" id="KW-1185">Reference proteome</keyword>
<evidence type="ECO:0000313" key="3">
    <source>
        <dbReference type="EMBL" id="SDH89374.1"/>
    </source>
</evidence>
<reference evidence="4" key="1">
    <citation type="submission" date="2016-10" db="EMBL/GenBank/DDBJ databases">
        <authorList>
            <person name="Varghese N."/>
            <person name="Submissions S."/>
        </authorList>
    </citation>
    <scope>NUCLEOTIDE SEQUENCE [LARGE SCALE GENOMIC DNA]</scope>
    <source>
        <strain evidence="4">DSM 15363</strain>
    </source>
</reference>
<dbReference type="AlphaFoldDB" id="A0A1G8G4N9"/>
<dbReference type="OrthoDB" id="1467719at2"/>
<dbReference type="RefSeq" id="WP_092468704.1">
    <property type="nucleotide sequence ID" value="NZ_FNCZ01000005.1"/>
</dbReference>
<feature type="transmembrane region" description="Helical" evidence="2">
    <location>
        <begin position="12"/>
        <end position="30"/>
    </location>
</feature>
<organism evidence="3 4">
    <name type="scientific">Winogradskyella thalassocola</name>
    <dbReference type="NCBI Taxonomy" id="262004"/>
    <lineage>
        <taxon>Bacteria</taxon>
        <taxon>Pseudomonadati</taxon>
        <taxon>Bacteroidota</taxon>
        <taxon>Flavobacteriia</taxon>
        <taxon>Flavobacteriales</taxon>
        <taxon>Flavobacteriaceae</taxon>
        <taxon>Winogradskyella</taxon>
    </lineage>
</organism>
<gene>
    <name evidence="3" type="ORF">SAMN04489796_10594</name>
</gene>
<name>A0A1G8G4N9_9FLAO</name>
<accession>A0A1G8G4N9</accession>